<dbReference type="EMBL" id="JACIEG010000002">
    <property type="protein sequence ID" value="MBB3968917.1"/>
    <property type="molecule type" value="Genomic_DNA"/>
</dbReference>
<proteinExistence type="inferred from homology"/>
<dbReference type="PROSITE" id="PS50164">
    <property type="entry name" value="GIY_YIG"/>
    <property type="match status" value="1"/>
</dbReference>
<dbReference type="Pfam" id="PF01541">
    <property type="entry name" value="GIY-YIG"/>
    <property type="match status" value="1"/>
</dbReference>
<reference evidence="4 5" key="1">
    <citation type="journal article" date="2016" name="Int. J. Syst. Evol. Microbiol.">
        <title>Proposal of Mucilaginibacter phyllosphaerae sp. nov. isolated from the phyllosphere of Galium album.</title>
        <authorList>
            <person name="Aydogan E.L."/>
            <person name="Busse H.J."/>
            <person name="Moser G."/>
            <person name="Muller C."/>
            <person name="Kampfer P."/>
            <person name="Glaeser S.P."/>
        </authorList>
    </citation>
    <scope>NUCLEOTIDE SEQUENCE [LARGE SCALE GENOMIC DNA]</scope>
    <source>
        <strain evidence="4 5">PP-F2FG21</strain>
    </source>
</reference>
<evidence type="ECO:0000313" key="5">
    <source>
        <dbReference type="Proteomes" id="UP000297248"/>
    </source>
</evidence>
<evidence type="ECO:0000259" key="2">
    <source>
        <dbReference type="PROSITE" id="PS50164"/>
    </source>
</evidence>
<dbReference type="RefSeq" id="WP_134335508.1">
    <property type="nucleotide sequence ID" value="NZ_BMCZ01000004.1"/>
</dbReference>
<dbReference type="InterPro" id="IPR050190">
    <property type="entry name" value="UPF0213_domain"/>
</dbReference>
<sequence>MFTVYVLYSPSFNQIYIGFTTDLNNRFLSHNQLATKGHTIKYRPWIIAYTEEHTTKAVALKREKQLKSSNGRAFIRQTILPELMPIDG</sequence>
<dbReference type="SUPFAM" id="SSF82771">
    <property type="entry name" value="GIY-YIG endonuclease"/>
    <property type="match status" value="1"/>
</dbReference>
<dbReference type="Proteomes" id="UP000297248">
    <property type="component" value="Unassembled WGS sequence"/>
</dbReference>
<dbReference type="OrthoDB" id="677560at2"/>
<reference evidence="3 6" key="3">
    <citation type="submission" date="2020-08" db="EMBL/GenBank/DDBJ databases">
        <title>Genomic Encyclopedia of Type Strains, Phase IV (KMG-IV): sequencing the most valuable type-strain genomes for metagenomic binning, comparative biology and taxonomic classification.</title>
        <authorList>
            <person name="Goeker M."/>
        </authorList>
    </citation>
    <scope>NUCLEOTIDE SEQUENCE [LARGE SCALE GENOMIC DNA]</scope>
    <source>
        <strain evidence="3 6">DSM 100995</strain>
    </source>
</reference>
<dbReference type="Gene3D" id="3.40.1440.10">
    <property type="entry name" value="GIY-YIG endonuclease"/>
    <property type="match status" value="1"/>
</dbReference>
<dbReference type="EMBL" id="SNQG01000002">
    <property type="protein sequence ID" value="TEW67456.1"/>
    <property type="molecule type" value="Genomic_DNA"/>
</dbReference>
<protein>
    <submittedName>
        <fullName evidence="3">Endonuclease</fullName>
    </submittedName>
    <submittedName>
        <fullName evidence="4">GIY-YIG nuclease family protein</fullName>
    </submittedName>
</protein>
<dbReference type="Proteomes" id="UP000583101">
    <property type="component" value="Unassembled WGS sequence"/>
</dbReference>
<dbReference type="CDD" id="cd10449">
    <property type="entry name" value="GIY-YIG_SLX1_like"/>
    <property type="match status" value="1"/>
</dbReference>
<comment type="caution">
    <text evidence="4">The sequence shown here is derived from an EMBL/GenBank/DDBJ whole genome shotgun (WGS) entry which is preliminary data.</text>
</comment>
<keyword evidence="6" id="KW-1185">Reference proteome</keyword>
<dbReference type="PANTHER" id="PTHR34477:SF5">
    <property type="entry name" value="BSL5627 PROTEIN"/>
    <property type="match status" value="1"/>
</dbReference>
<accession>A0A4Y8AF98</accession>
<reference evidence="4" key="2">
    <citation type="submission" date="2019-03" db="EMBL/GenBank/DDBJ databases">
        <authorList>
            <person name="Yan Y.-Q."/>
            <person name="Du Z.-J."/>
        </authorList>
    </citation>
    <scope>NUCLEOTIDE SEQUENCE</scope>
    <source>
        <strain evidence="4">PP-F2FG21</strain>
    </source>
</reference>
<organism evidence="4 5">
    <name type="scientific">Mucilaginibacter phyllosphaerae</name>
    <dbReference type="NCBI Taxonomy" id="1812349"/>
    <lineage>
        <taxon>Bacteria</taxon>
        <taxon>Pseudomonadati</taxon>
        <taxon>Bacteroidota</taxon>
        <taxon>Sphingobacteriia</taxon>
        <taxon>Sphingobacteriales</taxon>
        <taxon>Sphingobacteriaceae</taxon>
        <taxon>Mucilaginibacter</taxon>
    </lineage>
</organism>
<evidence type="ECO:0000313" key="3">
    <source>
        <dbReference type="EMBL" id="MBB3968917.1"/>
    </source>
</evidence>
<evidence type="ECO:0000313" key="4">
    <source>
        <dbReference type="EMBL" id="TEW67456.1"/>
    </source>
</evidence>
<keyword evidence="3" id="KW-0540">Nuclease</keyword>
<dbReference type="InterPro" id="IPR035901">
    <property type="entry name" value="GIY-YIG_endonuc_sf"/>
</dbReference>
<dbReference type="GO" id="GO:0004519">
    <property type="term" value="F:endonuclease activity"/>
    <property type="evidence" value="ECO:0007669"/>
    <property type="project" value="UniProtKB-KW"/>
</dbReference>
<dbReference type="AlphaFoldDB" id="A0A4Y8AF98"/>
<evidence type="ECO:0000313" key="6">
    <source>
        <dbReference type="Proteomes" id="UP000583101"/>
    </source>
</evidence>
<dbReference type="PANTHER" id="PTHR34477">
    <property type="entry name" value="UPF0213 PROTEIN YHBQ"/>
    <property type="match status" value="1"/>
</dbReference>
<dbReference type="InterPro" id="IPR000305">
    <property type="entry name" value="GIY-YIG_endonuc"/>
</dbReference>
<keyword evidence="3" id="KW-0378">Hydrolase</keyword>
<evidence type="ECO:0000256" key="1">
    <source>
        <dbReference type="ARBA" id="ARBA00007435"/>
    </source>
</evidence>
<name>A0A4Y8AF98_9SPHI</name>
<keyword evidence="3" id="KW-0255">Endonuclease</keyword>
<feature type="domain" description="GIY-YIG" evidence="2">
    <location>
        <begin position="1"/>
        <end position="76"/>
    </location>
</feature>
<gene>
    <name evidence="4" type="ORF">E2R65_05565</name>
    <name evidence="3" type="ORF">GGR35_001509</name>
</gene>
<comment type="similarity">
    <text evidence="1">Belongs to the UPF0213 family.</text>
</comment>